<accession>A0A073IUD9</accession>
<sequence>MKKKMGTNKPCITREEFFRPEYEHRRETGIISAPDDESRSVELSFSSDSPIRRRDWWNEEWYDEILDHSAGAVNITRLAEIGVGLYNHDAKMPIGRLENVSIGDDHKGHCRLVFDDDEQSDAIFRKVKSGTLKGVSVGYRVYEWEKVRSGEKSKDGITGPAVIARQWEPYEISIVSCPADPTVGVGRALDIKDERGVSKLSFREMVMAAFRELHERKIERAVFEKKIREILAGLEPEESEEALRYVGDMRAAAGLSEQEPTPAPQSNVNEGARAIEAERARAADISALCAKYGISPEQTQRYIAEGNSVDAVGRAILESQRREAPGLNVGPTVTVGAEERQKFRAAVVDGLRMRLGHTIAAPVEGAESFRGIRLLDLAREVCSRSGERVSYADDGKEIAKRAFSTSDFPAIMSDLANVTLMSAYTEADATWRSWCQIGSASDFKAQHQIRIGEMPMLEPVLEGGEYKMADLSETKDSFAIGTYGKKFALTRQAIINDDLDAFARIPQLFGAASARTINAAVYALLTANAAIAEDNKALFHADHGNLAASGSALSIESLSAARVAMRRQGGLRKGRDKVALNIAPAYLIIPPELETLARQLIYSDTDISAQNPAVINPFKGALTPIIDACLSGGAWYLAAGKNSVDTIKVAFLNGVNSPTLESRLGWEIDGLEYKVRLDFGVWNYEYRGLYKNAGI</sequence>
<keyword evidence="6" id="KW-1185">Reference proteome</keyword>
<dbReference type="eggNOG" id="COG3087">
    <property type="taxonomic scope" value="Bacteria"/>
</dbReference>
<evidence type="ECO:0000256" key="3">
    <source>
        <dbReference type="ARBA" id="ARBA00022801"/>
    </source>
</evidence>
<reference evidence="5 6" key="1">
    <citation type="submission" date="2014-04" db="EMBL/GenBank/DDBJ databases">
        <title>Draft Genome Sequence of Synergistes jonesii.</title>
        <authorList>
            <person name="Coil D.A."/>
            <person name="Eisen J.A."/>
            <person name="Holland-Moritz H.E."/>
        </authorList>
    </citation>
    <scope>NUCLEOTIDE SEQUENCE [LARGE SCALE GENOMIC DNA]</scope>
    <source>
        <strain evidence="5 6">78-1</strain>
    </source>
</reference>
<evidence type="ECO:0000259" key="4">
    <source>
        <dbReference type="Pfam" id="PF04586"/>
    </source>
</evidence>
<dbReference type="AlphaFoldDB" id="A0A073IUD9"/>
<evidence type="ECO:0000256" key="1">
    <source>
        <dbReference type="ARBA" id="ARBA00022612"/>
    </source>
</evidence>
<keyword evidence="1" id="KW-1188">Viral release from host cell</keyword>
<dbReference type="OrthoDB" id="1412at2"/>
<dbReference type="EMBL" id="JMKI01000006">
    <property type="protein sequence ID" value="KEJ93205.1"/>
    <property type="molecule type" value="Genomic_DNA"/>
</dbReference>
<dbReference type="InterPro" id="IPR054613">
    <property type="entry name" value="Peptidase_S78_dom"/>
</dbReference>
<protein>
    <recommendedName>
        <fullName evidence="4">Prohead serine protease domain-containing protein</fullName>
    </recommendedName>
</protein>
<dbReference type="Pfam" id="PF04586">
    <property type="entry name" value="Peptidase_S78"/>
    <property type="match status" value="1"/>
</dbReference>
<proteinExistence type="predicted"/>
<organism evidence="5 6">
    <name type="scientific">Synergistes jonesii</name>
    <dbReference type="NCBI Taxonomy" id="2754"/>
    <lineage>
        <taxon>Bacteria</taxon>
        <taxon>Thermotogati</taxon>
        <taxon>Synergistota</taxon>
        <taxon>Synergistia</taxon>
        <taxon>Synergistales</taxon>
        <taxon>Synergistaceae</taxon>
        <taxon>Synergistes</taxon>
    </lineage>
</organism>
<gene>
    <name evidence="5" type="ORF">EH55_12955</name>
</gene>
<dbReference type="Pfam" id="PF25209">
    <property type="entry name" value="Phage_capsid_4"/>
    <property type="match status" value="1"/>
</dbReference>
<keyword evidence="3" id="KW-0378">Hydrolase</keyword>
<comment type="caution">
    <text evidence="5">The sequence shown here is derived from an EMBL/GenBank/DDBJ whole genome shotgun (WGS) entry which is preliminary data.</text>
</comment>
<keyword evidence="2" id="KW-0645">Protease</keyword>
<dbReference type="GeneID" id="90982859"/>
<dbReference type="GO" id="GO:0008233">
    <property type="term" value="F:peptidase activity"/>
    <property type="evidence" value="ECO:0007669"/>
    <property type="project" value="UniProtKB-KW"/>
</dbReference>
<evidence type="ECO:0000313" key="6">
    <source>
        <dbReference type="Proteomes" id="UP000027665"/>
    </source>
</evidence>
<dbReference type="Proteomes" id="UP000027665">
    <property type="component" value="Unassembled WGS sequence"/>
</dbReference>
<dbReference type="GO" id="GO:0006508">
    <property type="term" value="P:proteolysis"/>
    <property type="evidence" value="ECO:0007669"/>
    <property type="project" value="UniProtKB-KW"/>
</dbReference>
<dbReference type="NCBIfam" id="NF045541">
    <property type="entry name" value="scaf_prot_MCP2"/>
    <property type="match status" value="1"/>
</dbReference>
<evidence type="ECO:0000313" key="5">
    <source>
        <dbReference type="EMBL" id="KEJ93205.1"/>
    </source>
</evidence>
<name>A0A073IUD9_9BACT</name>
<evidence type="ECO:0000256" key="2">
    <source>
        <dbReference type="ARBA" id="ARBA00022670"/>
    </source>
</evidence>
<dbReference type="STRING" id="2754.EH55_12955"/>
<dbReference type="RefSeq" id="WP_051682584.1">
    <property type="nucleotide sequence ID" value="NZ_JMKI01000006.1"/>
</dbReference>
<feature type="domain" description="Prohead serine protease" evidence="4">
    <location>
        <begin position="85"/>
        <end position="182"/>
    </location>
</feature>